<evidence type="ECO:0000313" key="1">
    <source>
        <dbReference type="EMBL" id="RNA27246.1"/>
    </source>
</evidence>
<gene>
    <name evidence="1" type="ORF">BpHYR1_021688</name>
</gene>
<comment type="caution">
    <text evidence="1">The sequence shown here is derived from an EMBL/GenBank/DDBJ whole genome shotgun (WGS) entry which is preliminary data.</text>
</comment>
<reference evidence="1 2" key="1">
    <citation type="journal article" date="2018" name="Sci. Rep.">
        <title>Genomic signatures of local adaptation to the degree of environmental predictability in rotifers.</title>
        <authorList>
            <person name="Franch-Gras L."/>
            <person name="Hahn C."/>
            <person name="Garcia-Roger E.M."/>
            <person name="Carmona M.J."/>
            <person name="Serra M."/>
            <person name="Gomez A."/>
        </authorList>
    </citation>
    <scope>NUCLEOTIDE SEQUENCE [LARGE SCALE GENOMIC DNA]</scope>
    <source>
        <strain evidence="1">HYR1</strain>
    </source>
</reference>
<proteinExistence type="predicted"/>
<organism evidence="1 2">
    <name type="scientific">Brachionus plicatilis</name>
    <name type="common">Marine rotifer</name>
    <name type="synonym">Brachionus muelleri</name>
    <dbReference type="NCBI Taxonomy" id="10195"/>
    <lineage>
        <taxon>Eukaryota</taxon>
        <taxon>Metazoa</taxon>
        <taxon>Spiralia</taxon>
        <taxon>Gnathifera</taxon>
        <taxon>Rotifera</taxon>
        <taxon>Eurotatoria</taxon>
        <taxon>Monogononta</taxon>
        <taxon>Pseudotrocha</taxon>
        <taxon>Ploima</taxon>
        <taxon>Brachionidae</taxon>
        <taxon>Brachionus</taxon>
    </lineage>
</organism>
<protein>
    <submittedName>
        <fullName evidence="1">Uncharacterized protein</fullName>
    </submittedName>
</protein>
<dbReference type="AlphaFoldDB" id="A0A3M7RUN9"/>
<evidence type="ECO:0000313" key="2">
    <source>
        <dbReference type="Proteomes" id="UP000276133"/>
    </source>
</evidence>
<dbReference type="Proteomes" id="UP000276133">
    <property type="component" value="Unassembled WGS sequence"/>
</dbReference>
<dbReference type="EMBL" id="REGN01002578">
    <property type="protein sequence ID" value="RNA27246.1"/>
    <property type="molecule type" value="Genomic_DNA"/>
</dbReference>
<sequence length="72" mass="8552">MNKSKKSIKEKEDFYSPIRIRNKLVRSVPLFPVVTWNVHNRVVKNLAREQHVTEISFEQIKSGFVLEKEKNL</sequence>
<keyword evidence="2" id="KW-1185">Reference proteome</keyword>
<name>A0A3M7RUN9_BRAPC</name>
<accession>A0A3M7RUN9</accession>